<comment type="caution">
    <text evidence="3">The sequence shown here is derived from an EMBL/GenBank/DDBJ whole genome shotgun (WGS) entry which is preliminary data.</text>
</comment>
<sequence length="45" mass="4750">MLKILIVDDDEATSDSLLCSLIANDFAVDVARRGREGIAKATAGD</sequence>
<evidence type="ECO:0000313" key="3">
    <source>
        <dbReference type="EMBL" id="MFK4446083.1"/>
    </source>
</evidence>
<protein>
    <submittedName>
        <fullName evidence="3">DNA-binding response OmpR family regulator</fullName>
    </submittedName>
</protein>
<dbReference type="InterPro" id="IPR001789">
    <property type="entry name" value="Sig_transdc_resp-reg_receiver"/>
</dbReference>
<dbReference type="PROSITE" id="PS50110">
    <property type="entry name" value="RESPONSE_REGULATORY"/>
    <property type="match status" value="1"/>
</dbReference>
<evidence type="ECO:0000259" key="2">
    <source>
        <dbReference type="PROSITE" id="PS50110"/>
    </source>
</evidence>
<name>A0ABW8MQV7_9BURK</name>
<dbReference type="GO" id="GO:0003677">
    <property type="term" value="F:DNA binding"/>
    <property type="evidence" value="ECO:0007669"/>
    <property type="project" value="UniProtKB-KW"/>
</dbReference>
<dbReference type="SUPFAM" id="SSF52172">
    <property type="entry name" value="CheY-like"/>
    <property type="match status" value="1"/>
</dbReference>
<evidence type="ECO:0000313" key="4">
    <source>
        <dbReference type="Proteomes" id="UP001620514"/>
    </source>
</evidence>
<feature type="domain" description="Response regulatory" evidence="2">
    <location>
        <begin position="3"/>
        <end position="45"/>
    </location>
</feature>
<reference evidence="3 4" key="2">
    <citation type="submission" date="2024-11" db="EMBL/GenBank/DDBJ databases">
        <title>Using genomics to understand microbial adaptation to soil warming.</title>
        <authorList>
            <person name="Deangelis K.M. PhD."/>
        </authorList>
    </citation>
    <scope>NUCLEOTIDE SEQUENCE [LARGE SCALE GENOMIC DNA]</scope>
    <source>
        <strain evidence="3 4">GAS97</strain>
    </source>
</reference>
<dbReference type="EMBL" id="JBIYDN010000023">
    <property type="protein sequence ID" value="MFK4446083.1"/>
    <property type="molecule type" value="Genomic_DNA"/>
</dbReference>
<dbReference type="Gene3D" id="3.40.50.2300">
    <property type="match status" value="1"/>
</dbReference>
<dbReference type="Proteomes" id="UP001620514">
    <property type="component" value="Unassembled WGS sequence"/>
</dbReference>
<keyword evidence="3" id="KW-0238">DNA-binding</keyword>
<keyword evidence="4" id="KW-1185">Reference proteome</keyword>
<evidence type="ECO:0000256" key="1">
    <source>
        <dbReference type="PROSITE-ProRule" id="PRU00169"/>
    </source>
</evidence>
<accession>A0ABW8MQV7</accession>
<reference evidence="3 4" key="1">
    <citation type="submission" date="2024-10" db="EMBL/GenBank/DDBJ databases">
        <authorList>
            <person name="Deangelis K."/>
            <person name="Huntemann M."/>
            <person name="Clum A."/>
            <person name="Wang J."/>
            <person name="Palaniappan K."/>
            <person name="Ritter S."/>
            <person name="Chen I.-M."/>
            <person name="Stamatis D."/>
            <person name="Reddy T."/>
            <person name="O'Malley R."/>
            <person name="Daum C."/>
            <person name="Ng V."/>
            <person name="Ivanova N."/>
            <person name="Kyrpides N."/>
            <person name="Woyke T."/>
        </authorList>
    </citation>
    <scope>NUCLEOTIDE SEQUENCE [LARGE SCALE GENOMIC DNA]</scope>
    <source>
        <strain evidence="3 4">GAS97</strain>
    </source>
</reference>
<organism evidence="3 4">
    <name type="scientific">Caballeronia udeis</name>
    <dbReference type="NCBI Taxonomy" id="1232866"/>
    <lineage>
        <taxon>Bacteria</taxon>
        <taxon>Pseudomonadati</taxon>
        <taxon>Pseudomonadota</taxon>
        <taxon>Betaproteobacteria</taxon>
        <taxon>Burkholderiales</taxon>
        <taxon>Burkholderiaceae</taxon>
        <taxon>Caballeronia</taxon>
    </lineage>
</organism>
<comment type="caution">
    <text evidence="1">Lacks conserved residue(s) required for the propagation of feature annotation.</text>
</comment>
<dbReference type="InterPro" id="IPR011006">
    <property type="entry name" value="CheY-like_superfamily"/>
</dbReference>
<gene>
    <name evidence="3" type="ORF">ABH943_006115</name>
</gene>
<proteinExistence type="predicted"/>